<reference evidence="3" key="1">
    <citation type="journal article" date="2023" name="G3 (Bethesda)">
        <title>Whole genome assemblies of Zophobas morio and Tenebrio molitor.</title>
        <authorList>
            <person name="Kaur S."/>
            <person name="Stinson S.A."/>
            <person name="diCenzo G.C."/>
        </authorList>
    </citation>
    <scope>NUCLEOTIDE SEQUENCE</scope>
    <source>
        <strain evidence="3">QUZm001</strain>
    </source>
</reference>
<organism evidence="3 4">
    <name type="scientific">Zophobas morio</name>
    <dbReference type="NCBI Taxonomy" id="2755281"/>
    <lineage>
        <taxon>Eukaryota</taxon>
        <taxon>Metazoa</taxon>
        <taxon>Ecdysozoa</taxon>
        <taxon>Arthropoda</taxon>
        <taxon>Hexapoda</taxon>
        <taxon>Insecta</taxon>
        <taxon>Pterygota</taxon>
        <taxon>Neoptera</taxon>
        <taxon>Endopterygota</taxon>
        <taxon>Coleoptera</taxon>
        <taxon>Polyphaga</taxon>
        <taxon>Cucujiformia</taxon>
        <taxon>Tenebrionidae</taxon>
        <taxon>Zophobas</taxon>
    </lineage>
</organism>
<dbReference type="Gene3D" id="4.10.60.10">
    <property type="entry name" value="Zinc finger, CCHC-type"/>
    <property type="match status" value="1"/>
</dbReference>
<dbReference type="Pfam" id="PF00098">
    <property type="entry name" value="zf-CCHC"/>
    <property type="match status" value="1"/>
</dbReference>
<accession>A0AA38HN80</accession>
<dbReference type="GO" id="GO:0003676">
    <property type="term" value="F:nucleic acid binding"/>
    <property type="evidence" value="ECO:0007669"/>
    <property type="project" value="InterPro"/>
</dbReference>
<dbReference type="InterPro" id="IPR036875">
    <property type="entry name" value="Znf_CCHC_sf"/>
</dbReference>
<dbReference type="Proteomes" id="UP001168821">
    <property type="component" value="Unassembled WGS sequence"/>
</dbReference>
<dbReference type="GO" id="GO:0008270">
    <property type="term" value="F:zinc ion binding"/>
    <property type="evidence" value="ECO:0007669"/>
    <property type="project" value="UniProtKB-KW"/>
</dbReference>
<dbReference type="SMART" id="SM00343">
    <property type="entry name" value="ZnF_C2HC"/>
    <property type="match status" value="3"/>
</dbReference>
<comment type="caution">
    <text evidence="3">The sequence shown here is derived from an EMBL/GenBank/DDBJ whole genome shotgun (WGS) entry which is preliminary data.</text>
</comment>
<evidence type="ECO:0000313" key="3">
    <source>
        <dbReference type="EMBL" id="KAJ3640303.1"/>
    </source>
</evidence>
<feature type="domain" description="CCHC-type" evidence="2">
    <location>
        <begin position="108"/>
        <end position="124"/>
    </location>
</feature>
<keyword evidence="4" id="KW-1185">Reference proteome</keyword>
<feature type="domain" description="CCHC-type" evidence="2">
    <location>
        <begin position="131"/>
        <end position="146"/>
    </location>
</feature>
<dbReference type="InterPro" id="IPR001878">
    <property type="entry name" value="Znf_CCHC"/>
</dbReference>
<keyword evidence="1" id="KW-0863">Zinc-finger</keyword>
<protein>
    <recommendedName>
        <fullName evidence="2">CCHC-type domain-containing protein</fullName>
    </recommendedName>
</protein>
<keyword evidence="1" id="KW-0479">Metal-binding</keyword>
<dbReference type="SUPFAM" id="SSF57756">
    <property type="entry name" value="Retrovirus zinc finger-like domains"/>
    <property type="match status" value="1"/>
</dbReference>
<gene>
    <name evidence="3" type="ORF">Zmor_003612</name>
</gene>
<evidence type="ECO:0000259" key="2">
    <source>
        <dbReference type="PROSITE" id="PS50158"/>
    </source>
</evidence>
<dbReference type="AlphaFoldDB" id="A0AA38HN80"/>
<keyword evidence="1" id="KW-0862">Zinc</keyword>
<sequence>MVELKKEIVNKIQGVEVRTIEGGKNETLLHLKNIDSDTDEKCIISAIQAKAGNNELRVQVRNLKHSYSEMKTATIAVDPEVAEKFLIGKDIQIGIGHCIIEKKTYIQRCYRCWQIGHTKAECQEPTKENLCRRCGRADHRSNDCNEEEYCLTCNKSGHITSTVGCRKFRKALTKI</sequence>
<evidence type="ECO:0000256" key="1">
    <source>
        <dbReference type="PROSITE-ProRule" id="PRU00047"/>
    </source>
</evidence>
<dbReference type="PROSITE" id="PS50158">
    <property type="entry name" value="ZF_CCHC"/>
    <property type="match status" value="2"/>
</dbReference>
<evidence type="ECO:0000313" key="4">
    <source>
        <dbReference type="Proteomes" id="UP001168821"/>
    </source>
</evidence>
<name>A0AA38HN80_9CUCU</name>
<dbReference type="EMBL" id="JALNTZ010000010">
    <property type="protein sequence ID" value="KAJ3640303.1"/>
    <property type="molecule type" value="Genomic_DNA"/>
</dbReference>
<proteinExistence type="predicted"/>